<feature type="region of interest" description="Disordered" evidence="1">
    <location>
        <begin position="1"/>
        <end position="140"/>
    </location>
</feature>
<evidence type="ECO:0000256" key="1">
    <source>
        <dbReference type="SAM" id="MobiDB-lite"/>
    </source>
</evidence>
<dbReference type="EMBL" id="JACTAM010000002">
    <property type="protein sequence ID" value="KAI2667519.1"/>
    <property type="molecule type" value="Genomic_DNA"/>
</dbReference>
<name>A0ABQ8MXG0_LABRO</name>
<sequence length="198" mass="21559">MQRPQFRHPRQGSGPRPAGFRSPPPAYDRTGSMFPSPPWAFSTPPPPFGPRFGQGSPNTPPREFGGNRGGGGGSGGGGKYFNGQSPGHTPRRSNPSPRGAPYRRSPYESPGRHSGYQGSPRTSTPFGSAHGRERGTNDMEKYYKPSMLQDPWAELQPISVTQTQSKCNSKQTSTSRQGRYYVFAVHIPCESHIGGLQK</sequence>
<accession>A0ABQ8MXG0</accession>
<proteinExistence type="predicted"/>
<evidence type="ECO:0000313" key="2">
    <source>
        <dbReference type="EMBL" id="KAI2667519.1"/>
    </source>
</evidence>
<protein>
    <submittedName>
        <fullName evidence="2">M-phase-specific PLK1-interacting protein</fullName>
    </submittedName>
</protein>
<feature type="compositionally biased region" description="Pro residues" evidence="1">
    <location>
        <begin position="35"/>
        <end position="49"/>
    </location>
</feature>
<dbReference type="Pfam" id="PF15502">
    <property type="entry name" value="MPLKIP"/>
    <property type="match status" value="1"/>
</dbReference>
<comment type="caution">
    <text evidence="2">The sequence shown here is derived from an EMBL/GenBank/DDBJ whole genome shotgun (WGS) entry which is preliminary data.</text>
</comment>
<feature type="compositionally biased region" description="Basic residues" evidence="1">
    <location>
        <begin position="1"/>
        <end position="10"/>
    </location>
</feature>
<gene>
    <name evidence="2" type="ORF">H4Q32_004020</name>
</gene>
<evidence type="ECO:0000313" key="3">
    <source>
        <dbReference type="Proteomes" id="UP000830375"/>
    </source>
</evidence>
<organism evidence="2 3">
    <name type="scientific">Labeo rohita</name>
    <name type="common">Indian major carp</name>
    <name type="synonym">Cyprinus rohita</name>
    <dbReference type="NCBI Taxonomy" id="84645"/>
    <lineage>
        <taxon>Eukaryota</taxon>
        <taxon>Metazoa</taxon>
        <taxon>Chordata</taxon>
        <taxon>Craniata</taxon>
        <taxon>Vertebrata</taxon>
        <taxon>Euteleostomi</taxon>
        <taxon>Actinopterygii</taxon>
        <taxon>Neopterygii</taxon>
        <taxon>Teleostei</taxon>
        <taxon>Ostariophysi</taxon>
        <taxon>Cypriniformes</taxon>
        <taxon>Cyprinidae</taxon>
        <taxon>Labeoninae</taxon>
        <taxon>Labeonini</taxon>
        <taxon>Labeo</taxon>
    </lineage>
</organism>
<feature type="compositionally biased region" description="Gly residues" evidence="1">
    <location>
        <begin position="66"/>
        <end position="80"/>
    </location>
</feature>
<dbReference type="PANTHER" id="PTHR22446:SF3">
    <property type="entry name" value="M-PHASE-SPECIFIC PLK1-INTERACTING PROTEIN"/>
    <property type="match status" value="1"/>
</dbReference>
<dbReference type="InterPro" id="IPR026618">
    <property type="entry name" value="MPLKIP-like_vertebrate"/>
</dbReference>
<feature type="compositionally biased region" description="Basic and acidic residues" evidence="1">
    <location>
        <begin position="130"/>
        <end position="140"/>
    </location>
</feature>
<feature type="compositionally biased region" description="Polar residues" evidence="1">
    <location>
        <begin position="82"/>
        <end position="96"/>
    </location>
</feature>
<dbReference type="InterPro" id="IPR028265">
    <property type="entry name" value="TTDN1/SICKLE"/>
</dbReference>
<feature type="compositionally biased region" description="Polar residues" evidence="1">
    <location>
        <begin position="116"/>
        <end position="126"/>
    </location>
</feature>
<reference evidence="2 3" key="1">
    <citation type="submission" date="2022-01" db="EMBL/GenBank/DDBJ databases">
        <title>A high-quality chromosome-level genome assembly of rohu carp, Labeo rohita.</title>
        <authorList>
            <person name="Arick M.A. II"/>
            <person name="Hsu C.-Y."/>
            <person name="Magbanua Z."/>
            <person name="Pechanova O."/>
            <person name="Grover C."/>
            <person name="Miller E."/>
            <person name="Thrash A."/>
            <person name="Ezzel L."/>
            <person name="Alam S."/>
            <person name="Benzie J."/>
            <person name="Hamilton M."/>
            <person name="Karsi A."/>
            <person name="Lawrence M.L."/>
            <person name="Peterson D.G."/>
        </authorList>
    </citation>
    <scope>NUCLEOTIDE SEQUENCE [LARGE SCALE GENOMIC DNA]</scope>
    <source>
        <strain evidence="3">BAU-BD-2019</strain>
        <tissue evidence="2">Blood</tissue>
    </source>
</reference>
<dbReference type="Proteomes" id="UP000830375">
    <property type="component" value="Unassembled WGS sequence"/>
</dbReference>
<keyword evidence="3" id="KW-1185">Reference proteome</keyword>
<dbReference type="PANTHER" id="PTHR22446">
    <property type="entry name" value="M-PHASE-SPECIFIC PLK1-INTERACTING PROTEIN"/>
    <property type="match status" value="1"/>
</dbReference>